<dbReference type="OrthoDB" id="281889at2"/>
<accession>A0A1U7CWD5</accession>
<keyword evidence="2" id="KW-1185">Reference proteome</keyword>
<dbReference type="AlphaFoldDB" id="A0A1U7CWD5"/>
<sequence>MTQRQLEGAVADATGESLAMVRNRGFGLMTPVPPSPAPEGLALAVDCPLCRRPVAYPGRGRDGLLHLAECLPCDLYFAIRPDDIRIGEPV</sequence>
<organism evidence="1 2">
    <name type="scientific">Paludisphaera borealis</name>
    <dbReference type="NCBI Taxonomy" id="1387353"/>
    <lineage>
        <taxon>Bacteria</taxon>
        <taxon>Pseudomonadati</taxon>
        <taxon>Planctomycetota</taxon>
        <taxon>Planctomycetia</taxon>
        <taxon>Isosphaerales</taxon>
        <taxon>Isosphaeraceae</taxon>
        <taxon>Paludisphaera</taxon>
    </lineage>
</organism>
<proteinExistence type="predicted"/>
<dbReference type="Proteomes" id="UP000186309">
    <property type="component" value="Chromosome"/>
</dbReference>
<dbReference type="STRING" id="1387353.BSF38_04780"/>
<reference evidence="2" key="1">
    <citation type="submission" date="2016-12" db="EMBL/GenBank/DDBJ databases">
        <title>Comparative genomics of four Isosphaeraceae planctomycetes: a common pool of plasmids and glycoside hydrolase genes.</title>
        <authorList>
            <person name="Ivanova A."/>
        </authorList>
    </citation>
    <scope>NUCLEOTIDE SEQUENCE [LARGE SCALE GENOMIC DNA]</scope>
    <source>
        <strain evidence="2">PX4</strain>
    </source>
</reference>
<dbReference type="KEGG" id="pbor:BSF38_04780"/>
<dbReference type="RefSeq" id="WP_076349597.1">
    <property type="nucleotide sequence ID" value="NZ_CP019082.1"/>
</dbReference>
<name>A0A1U7CWD5_9BACT</name>
<dbReference type="EMBL" id="CP019082">
    <property type="protein sequence ID" value="APW63216.1"/>
    <property type="molecule type" value="Genomic_DNA"/>
</dbReference>
<evidence type="ECO:0000313" key="1">
    <source>
        <dbReference type="EMBL" id="APW63216.1"/>
    </source>
</evidence>
<protein>
    <submittedName>
        <fullName evidence="1">Uncharacterized protein</fullName>
    </submittedName>
</protein>
<gene>
    <name evidence="1" type="ORF">BSF38_04780</name>
</gene>
<evidence type="ECO:0000313" key="2">
    <source>
        <dbReference type="Proteomes" id="UP000186309"/>
    </source>
</evidence>